<dbReference type="InterPro" id="IPR001509">
    <property type="entry name" value="Epimerase_deHydtase"/>
</dbReference>
<reference evidence="2" key="1">
    <citation type="submission" date="2018-12" db="EMBL/GenBank/DDBJ databases">
        <authorList>
            <person name="Jadhav K."/>
            <person name="Kushwaha B."/>
            <person name="Jadhav I."/>
        </authorList>
    </citation>
    <scope>NUCLEOTIDE SEQUENCE [LARGE SCALE GENOMIC DNA]</scope>
    <source>
        <strain evidence="2">SBS 10</strain>
    </source>
</reference>
<gene>
    <name evidence="2" type="ORF">DSL92_06345</name>
</gene>
<feature type="domain" description="NAD-dependent epimerase/dehydratase" evidence="1">
    <location>
        <begin position="3"/>
        <end position="64"/>
    </location>
</feature>
<evidence type="ECO:0000313" key="2">
    <source>
        <dbReference type="EMBL" id="RUA22389.1"/>
    </source>
</evidence>
<evidence type="ECO:0000259" key="1">
    <source>
        <dbReference type="Pfam" id="PF01370"/>
    </source>
</evidence>
<organism evidence="2">
    <name type="scientific">Billgrantia gudaonensis</name>
    <dbReference type="NCBI Taxonomy" id="376427"/>
    <lineage>
        <taxon>Bacteria</taxon>
        <taxon>Pseudomonadati</taxon>
        <taxon>Pseudomonadota</taxon>
        <taxon>Gammaproteobacteria</taxon>
        <taxon>Oceanospirillales</taxon>
        <taxon>Halomonadaceae</taxon>
        <taxon>Billgrantia</taxon>
    </lineage>
</organism>
<sequence length="81" mass="8660">MKIVVTGANGLLGRHIRLHLAASGIIASVVALDRQAFNDDARLAAALKGADVVIHCAGINRDDERVVLNNNREHTRLPEVG</sequence>
<feature type="non-terminal residue" evidence="2">
    <location>
        <position position="81"/>
    </location>
</feature>
<protein>
    <submittedName>
        <fullName evidence="2">NAD-dependent epimerase/dehydratase family protein</fullName>
    </submittedName>
</protein>
<name>A0A3S0NWX2_9GAMM</name>
<proteinExistence type="predicted"/>
<dbReference type="InterPro" id="IPR036291">
    <property type="entry name" value="NAD(P)-bd_dom_sf"/>
</dbReference>
<dbReference type="SUPFAM" id="SSF51735">
    <property type="entry name" value="NAD(P)-binding Rossmann-fold domains"/>
    <property type="match status" value="1"/>
</dbReference>
<dbReference type="Gene3D" id="3.40.50.720">
    <property type="entry name" value="NAD(P)-binding Rossmann-like Domain"/>
    <property type="match status" value="1"/>
</dbReference>
<comment type="caution">
    <text evidence="2">The sequence shown here is derived from an EMBL/GenBank/DDBJ whole genome shotgun (WGS) entry which is preliminary data.</text>
</comment>
<dbReference type="Pfam" id="PF01370">
    <property type="entry name" value="Epimerase"/>
    <property type="match status" value="1"/>
</dbReference>
<dbReference type="EMBL" id="RXHI01000018">
    <property type="protein sequence ID" value="RUA22389.1"/>
    <property type="molecule type" value="Genomic_DNA"/>
</dbReference>
<accession>A0A3S0NWX2</accession>
<dbReference type="AlphaFoldDB" id="A0A3S0NWX2"/>